<dbReference type="Pfam" id="PF01263">
    <property type="entry name" value="Aldose_epim"/>
    <property type="match status" value="1"/>
</dbReference>
<dbReference type="GO" id="GO:0005975">
    <property type="term" value="P:carbohydrate metabolic process"/>
    <property type="evidence" value="ECO:0007669"/>
    <property type="project" value="InterPro"/>
</dbReference>
<organism evidence="2 3">
    <name type="scientific">Corynebacterium glucuronolyticum</name>
    <dbReference type="NCBI Taxonomy" id="39791"/>
    <lineage>
        <taxon>Bacteria</taxon>
        <taxon>Bacillati</taxon>
        <taxon>Actinomycetota</taxon>
        <taxon>Actinomycetes</taxon>
        <taxon>Mycobacteriales</taxon>
        <taxon>Corynebacteriaceae</taxon>
        <taxon>Corynebacterium</taxon>
    </lineage>
</organism>
<dbReference type="GO" id="GO:0016853">
    <property type="term" value="F:isomerase activity"/>
    <property type="evidence" value="ECO:0007669"/>
    <property type="project" value="InterPro"/>
</dbReference>
<dbReference type="InterPro" id="IPR011013">
    <property type="entry name" value="Gal_mutarotase_sf_dom"/>
</dbReference>
<protein>
    <submittedName>
        <fullName evidence="2">Aldose epimerase</fullName>
    </submittedName>
</protein>
<feature type="compositionally biased region" description="Basic and acidic residues" evidence="1">
    <location>
        <begin position="1"/>
        <end position="20"/>
    </location>
</feature>
<evidence type="ECO:0000313" key="2">
    <source>
        <dbReference type="EMBL" id="QQB45824.1"/>
    </source>
</evidence>
<dbReference type="InterPro" id="IPR014718">
    <property type="entry name" value="GH-type_carb-bd"/>
</dbReference>
<dbReference type="EMBL" id="CP066007">
    <property type="protein sequence ID" value="QQB45824.1"/>
    <property type="molecule type" value="Genomic_DNA"/>
</dbReference>
<sequence>MWRLDMTDLKTDAGTNDHTENMGSTTGCSGNSTAANSSCARRELVLTAGDYEARINHVGASLRSLTYKGHPLTDTYPLADTTTVGDGGEATGDESGNIPFCAGIVLAPWPNRVRDGRFDFRGETHQLDLTEPERSNAIHGLVGFCPWEEAVSAAELETEASGIADDNADTGDVSRCAAAAGELCRHIAPTKGWPWAMTVTASFKLRKDSGLAATYRLVNDSEETIPVAFGVHTYLNAWGTPIDECTAFVPVTDCLPLDSERNLPLEPLRLVPLAECTDTSNGTQDLPREETDWPSATARLPESLSFDSGQQMQGVWLDHAFVDARKATADRTIRLVHSSGKGVEMTASPTLPWFQIFTADPDHGQGFPGRGRALAVEPMSAPPDALRSGIGLVELPPGRSVAYTITFRALTGD</sequence>
<proteinExistence type="predicted"/>
<accession>A0A7T4JUG5</accession>
<dbReference type="GO" id="GO:0030246">
    <property type="term" value="F:carbohydrate binding"/>
    <property type="evidence" value="ECO:0007669"/>
    <property type="project" value="InterPro"/>
</dbReference>
<gene>
    <name evidence="2" type="ORF">I6I10_10110</name>
</gene>
<feature type="compositionally biased region" description="Polar residues" evidence="1">
    <location>
        <begin position="21"/>
        <end position="33"/>
    </location>
</feature>
<dbReference type="Proteomes" id="UP000596145">
    <property type="component" value="Chromosome"/>
</dbReference>
<dbReference type="AlphaFoldDB" id="A0A7T4JUG5"/>
<name>A0A7T4JUG5_9CORY</name>
<evidence type="ECO:0000313" key="3">
    <source>
        <dbReference type="Proteomes" id="UP000596145"/>
    </source>
</evidence>
<dbReference type="InterPro" id="IPR008183">
    <property type="entry name" value="Aldose_1/G6P_1-epimerase"/>
</dbReference>
<dbReference type="Gene3D" id="2.70.98.10">
    <property type="match status" value="1"/>
</dbReference>
<dbReference type="SUPFAM" id="SSF74650">
    <property type="entry name" value="Galactose mutarotase-like"/>
    <property type="match status" value="1"/>
</dbReference>
<reference evidence="2 3" key="1">
    <citation type="submission" date="2020-12" db="EMBL/GenBank/DDBJ databases">
        <title>FDA dAtabase for Regulatory Grade micrObial Sequences (FDA-ARGOS): Supporting development and validation of Infectious Disease Dx tests.</title>
        <authorList>
            <person name="Sproer C."/>
            <person name="Gronow S."/>
            <person name="Severitt S."/>
            <person name="Schroder I."/>
            <person name="Tallon L."/>
            <person name="Sadzewicz L."/>
            <person name="Zhao X."/>
            <person name="Boylan J."/>
            <person name="Ott S."/>
            <person name="Bowen H."/>
            <person name="Vavikolanu K."/>
            <person name="Mehta A."/>
            <person name="Aluvathingal J."/>
            <person name="Nadendla S."/>
            <person name="Lowell S."/>
            <person name="Myers T."/>
            <person name="Yan Y."/>
            <person name="Sichtig H."/>
        </authorList>
    </citation>
    <scope>NUCLEOTIDE SEQUENCE [LARGE SCALE GENOMIC DNA]</scope>
    <source>
        <strain evidence="2 3">FDAARGOS_1053</strain>
    </source>
</reference>
<feature type="region of interest" description="Disordered" evidence="1">
    <location>
        <begin position="1"/>
        <end position="33"/>
    </location>
</feature>
<evidence type="ECO:0000256" key="1">
    <source>
        <dbReference type="SAM" id="MobiDB-lite"/>
    </source>
</evidence>
<dbReference type="OrthoDB" id="4739604at2"/>